<evidence type="ECO:0000256" key="4">
    <source>
        <dbReference type="ARBA" id="ARBA00022679"/>
    </source>
</evidence>
<dbReference type="InterPro" id="IPR010559">
    <property type="entry name" value="Sig_transdc_His_kin_internal"/>
</dbReference>
<dbReference type="CDD" id="cd06225">
    <property type="entry name" value="HAMP"/>
    <property type="match status" value="1"/>
</dbReference>
<keyword evidence="4" id="KW-0808">Transferase</keyword>
<dbReference type="InterPro" id="IPR003594">
    <property type="entry name" value="HATPase_dom"/>
</dbReference>
<evidence type="ECO:0000256" key="9">
    <source>
        <dbReference type="SAM" id="Phobius"/>
    </source>
</evidence>
<name>A0A3N1XLD0_9FIRM</name>
<dbReference type="InterPro" id="IPR003660">
    <property type="entry name" value="HAMP_dom"/>
</dbReference>
<dbReference type="SUPFAM" id="SSF55874">
    <property type="entry name" value="ATPase domain of HSP90 chaperone/DNA topoisomerase II/histidine kinase"/>
    <property type="match status" value="1"/>
</dbReference>
<dbReference type="AlphaFoldDB" id="A0A3N1XLD0"/>
<dbReference type="Proteomes" id="UP000273083">
    <property type="component" value="Unassembled WGS sequence"/>
</dbReference>
<keyword evidence="8 9" id="KW-0472">Membrane</keyword>
<keyword evidence="6 11" id="KW-0418">Kinase</keyword>
<dbReference type="GO" id="GO:0000155">
    <property type="term" value="F:phosphorelay sensor kinase activity"/>
    <property type="evidence" value="ECO:0007669"/>
    <property type="project" value="InterPro"/>
</dbReference>
<dbReference type="OrthoDB" id="9809348at2"/>
<dbReference type="Pfam" id="PF02518">
    <property type="entry name" value="HATPase_c"/>
    <property type="match status" value="1"/>
</dbReference>
<dbReference type="SUPFAM" id="SSF158472">
    <property type="entry name" value="HAMP domain-like"/>
    <property type="match status" value="1"/>
</dbReference>
<dbReference type="PROSITE" id="PS50885">
    <property type="entry name" value="HAMP"/>
    <property type="match status" value="1"/>
</dbReference>
<dbReference type="InterPro" id="IPR033479">
    <property type="entry name" value="dCache_1"/>
</dbReference>
<dbReference type="RefSeq" id="WP_123609753.1">
    <property type="nucleotide sequence ID" value="NZ_RJVG01000006.1"/>
</dbReference>
<sequence>MKWIKNKIMNCTIRSKIILSYLFIGLIPFLIFAIISTLVYTNQVQNNISQHTNQMLGQVKTAIEVYINSLDKLTNYINKEVDSVDFNKIYTEDDIEWKFEKETISDMLYNIADTHPEIGGILIATENDMYISTGMTRISRDSFTKEIWYKQAVQNQNEIQIISNVTGRNIVTNESYSVDDVFSVSKAIINRDTGEVCGVILMDIRHDIIQESIQSITIGEKGFVFVIDDNQHVVYTPLNPITYRVNPDWFEENEGQPIITRINYETYQIRCEYSDYTKWKIVGVFSQDEIMSSMYTMMYILIGILWVVLISIIIFSLKISQTITKPIIKLKKIMKKAESGDLSVRFNAYYQDEISELGRNFNHMIMRIEKLVQLVYIEQRNKRKAELKVLQEQIKPHFLYNTLDTISWMAREYEADDIVKLVDALTNMFRIGLSHGNDYIKIAEEIKYVSNYLYIQKIRYRSKLNYQIEVDESIENFEVPKLILQPLVENAIYHGIKTKRGEGNLLITALRLDRDSVRFCVEDDGSGMEEKTVEELNRLLNQPTKLDDNQSFGLFYIKERLRIRYGDYFSVKVESRINEGTKIIITIRNIMLYNMSNAEGENIYHEK</sequence>
<dbReference type="Pfam" id="PF06580">
    <property type="entry name" value="His_kinase"/>
    <property type="match status" value="1"/>
</dbReference>
<accession>A0A3N1XLD0</accession>
<keyword evidence="2" id="KW-1003">Cell membrane</keyword>
<dbReference type="Gene3D" id="3.30.565.10">
    <property type="entry name" value="Histidine kinase-like ATPase, C-terminal domain"/>
    <property type="match status" value="1"/>
</dbReference>
<evidence type="ECO:0000313" key="12">
    <source>
        <dbReference type="Proteomes" id="UP000273083"/>
    </source>
</evidence>
<dbReference type="PANTHER" id="PTHR42713">
    <property type="entry name" value="HISTIDINE KINASE-RELATED"/>
    <property type="match status" value="1"/>
</dbReference>
<dbReference type="InterPro" id="IPR051552">
    <property type="entry name" value="HptR"/>
</dbReference>
<evidence type="ECO:0000256" key="6">
    <source>
        <dbReference type="ARBA" id="ARBA00022777"/>
    </source>
</evidence>
<comment type="subcellular location">
    <subcellularLocation>
        <location evidence="1">Cell membrane</location>
        <topology evidence="1">Multi-pass membrane protein</topology>
    </subcellularLocation>
</comment>
<keyword evidence="7 9" id="KW-1133">Transmembrane helix</keyword>
<reference evidence="11 12" key="1">
    <citation type="submission" date="2018-11" db="EMBL/GenBank/DDBJ databases">
        <title>Genomic Encyclopedia of Type Strains, Phase IV (KMG-IV): sequencing the most valuable type-strain genomes for metagenomic binning, comparative biology and taxonomic classification.</title>
        <authorList>
            <person name="Goeker M."/>
        </authorList>
    </citation>
    <scope>NUCLEOTIDE SEQUENCE [LARGE SCALE GENOMIC DNA]</scope>
    <source>
        <strain evidence="11 12">DSM 26537</strain>
    </source>
</reference>
<proteinExistence type="predicted"/>
<dbReference type="PANTHER" id="PTHR42713:SF2">
    <property type="entry name" value="TWO-COMPONENT SENSOR KINASE YESM"/>
    <property type="match status" value="1"/>
</dbReference>
<dbReference type="Pfam" id="PF02743">
    <property type="entry name" value="dCache_1"/>
    <property type="match status" value="1"/>
</dbReference>
<protein>
    <submittedName>
        <fullName evidence="11">Two-component system sensor histidine kinase YesM</fullName>
    </submittedName>
</protein>
<evidence type="ECO:0000256" key="5">
    <source>
        <dbReference type="ARBA" id="ARBA00022692"/>
    </source>
</evidence>
<dbReference type="Pfam" id="PF00672">
    <property type="entry name" value="HAMP"/>
    <property type="match status" value="1"/>
</dbReference>
<keyword evidence="5 9" id="KW-0812">Transmembrane</keyword>
<evidence type="ECO:0000256" key="8">
    <source>
        <dbReference type="ARBA" id="ARBA00023136"/>
    </source>
</evidence>
<dbReference type="GO" id="GO:0005886">
    <property type="term" value="C:plasma membrane"/>
    <property type="evidence" value="ECO:0007669"/>
    <property type="project" value="UniProtKB-SubCell"/>
</dbReference>
<evidence type="ECO:0000256" key="1">
    <source>
        <dbReference type="ARBA" id="ARBA00004651"/>
    </source>
</evidence>
<keyword evidence="3" id="KW-0597">Phosphoprotein</keyword>
<evidence type="ECO:0000256" key="3">
    <source>
        <dbReference type="ARBA" id="ARBA00022553"/>
    </source>
</evidence>
<dbReference type="InterPro" id="IPR036890">
    <property type="entry name" value="HATPase_C_sf"/>
</dbReference>
<dbReference type="Gene3D" id="6.10.340.10">
    <property type="match status" value="1"/>
</dbReference>
<evidence type="ECO:0000313" key="11">
    <source>
        <dbReference type="EMBL" id="ROR27513.1"/>
    </source>
</evidence>
<dbReference type="EMBL" id="RJVG01000006">
    <property type="protein sequence ID" value="ROR27513.1"/>
    <property type="molecule type" value="Genomic_DNA"/>
</dbReference>
<organism evidence="11 12">
    <name type="scientific">Mobilisporobacter senegalensis</name>
    <dbReference type="NCBI Taxonomy" id="1329262"/>
    <lineage>
        <taxon>Bacteria</taxon>
        <taxon>Bacillati</taxon>
        <taxon>Bacillota</taxon>
        <taxon>Clostridia</taxon>
        <taxon>Lachnospirales</taxon>
        <taxon>Lachnospiraceae</taxon>
        <taxon>Mobilisporobacter</taxon>
    </lineage>
</organism>
<evidence type="ECO:0000259" key="10">
    <source>
        <dbReference type="PROSITE" id="PS50885"/>
    </source>
</evidence>
<evidence type="ECO:0000256" key="2">
    <source>
        <dbReference type="ARBA" id="ARBA00022475"/>
    </source>
</evidence>
<feature type="transmembrane region" description="Helical" evidence="9">
    <location>
        <begin position="297"/>
        <end position="317"/>
    </location>
</feature>
<feature type="transmembrane region" description="Helical" evidence="9">
    <location>
        <begin position="21"/>
        <end position="40"/>
    </location>
</feature>
<evidence type="ECO:0000256" key="7">
    <source>
        <dbReference type="ARBA" id="ARBA00022989"/>
    </source>
</evidence>
<dbReference type="Gene3D" id="3.30.450.20">
    <property type="entry name" value="PAS domain"/>
    <property type="match status" value="1"/>
</dbReference>
<comment type="caution">
    <text evidence="11">The sequence shown here is derived from an EMBL/GenBank/DDBJ whole genome shotgun (WGS) entry which is preliminary data.</text>
</comment>
<feature type="domain" description="HAMP" evidence="10">
    <location>
        <begin position="321"/>
        <end position="373"/>
    </location>
</feature>
<keyword evidence="12" id="KW-1185">Reference proteome</keyword>
<gene>
    <name evidence="11" type="ORF">EDD66_106211</name>
</gene>
<dbReference type="SMART" id="SM00304">
    <property type="entry name" value="HAMP"/>
    <property type="match status" value="1"/>
</dbReference>